<evidence type="ECO:0000259" key="8">
    <source>
        <dbReference type="Pfam" id="PF01406"/>
    </source>
</evidence>
<dbReference type="GO" id="GO:0046872">
    <property type="term" value="F:metal ion binding"/>
    <property type="evidence" value="ECO:0007669"/>
    <property type="project" value="UniProtKB-KW"/>
</dbReference>
<dbReference type="EMBL" id="HBHW01000802">
    <property type="protein sequence ID" value="CAE0032692.1"/>
    <property type="molecule type" value="Transcribed_RNA"/>
</dbReference>
<dbReference type="GO" id="GO:0005737">
    <property type="term" value="C:cytoplasm"/>
    <property type="evidence" value="ECO:0007669"/>
    <property type="project" value="TreeGrafter"/>
</dbReference>
<dbReference type="SUPFAM" id="SSF52374">
    <property type="entry name" value="Nucleotidylyl transferase"/>
    <property type="match status" value="1"/>
</dbReference>
<organism evidence="9">
    <name type="scientific">Rhodosorus marinus</name>
    <dbReference type="NCBI Taxonomy" id="101924"/>
    <lineage>
        <taxon>Eukaryota</taxon>
        <taxon>Rhodophyta</taxon>
        <taxon>Stylonematophyceae</taxon>
        <taxon>Stylonematales</taxon>
        <taxon>Stylonemataceae</taxon>
        <taxon>Rhodosorus</taxon>
    </lineage>
</organism>
<dbReference type="Gene3D" id="3.40.50.620">
    <property type="entry name" value="HUPs"/>
    <property type="match status" value="1"/>
</dbReference>
<dbReference type="PRINTS" id="PR00983">
    <property type="entry name" value="TRNASYNTHCYS"/>
</dbReference>
<evidence type="ECO:0000256" key="7">
    <source>
        <dbReference type="SAM" id="MobiDB-lite"/>
    </source>
</evidence>
<reference evidence="9" key="1">
    <citation type="submission" date="2021-01" db="EMBL/GenBank/DDBJ databases">
        <authorList>
            <person name="Corre E."/>
            <person name="Pelletier E."/>
            <person name="Niang G."/>
            <person name="Scheremetjew M."/>
            <person name="Finn R."/>
            <person name="Kale V."/>
            <person name="Holt S."/>
            <person name="Cochrane G."/>
            <person name="Meng A."/>
            <person name="Brown T."/>
            <person name="Cohen L."/>
        </authorList>
    </citation>
    <scope>NUCLEOTIDE SEQUENCE</scope>
    <source>
        <strain evidence="9">CCMP 769</strain>
    </source>
</reference>
<evidence type="ECO:0000256" key="1">
    <source>
        <dbReference type="ARBA" id="ARBA00001947"/>
    </source>
</evidence>
<evidence type="ECO:0000256" key="6">
    <source>
        <dbReference type="ARBA" id="ARBA00022840"/>
    </source>
</evidence>
<dbReference type="PANTHER" id="PTHR10890:SF3">
    <property type="entry name" value="CYSTEINE--TRNA LIGASE, CYTOPLASMIC"/>
    <property type="match status" value="1"/>
</dbReference>
<dbReference type="GO" id="GO:0004817">
    <property type="term" value="F:cysteine-tRNA ligase activity"/>
    <property type="evidence" value="ECO:0007669"/>
    <property type="project" value="TreeGrafter"/>
</dbReference>
<dbReference type="GO" id="GO:0006423">
    <property type="term" value="P:cysteinyl-tRNA aminoacylation"/>
    <property type="evidence" value="ECO:0007669"/>
    <property type="project" value="TreeGrafter"/>
</dbReference>
<keyword evidence="6" id="KW-0067">ATP-binding</keyword>
<evidence type="ECO:0000313" key="9">
    <source>
        <dbReference type="EMBL" id="CAE0032692.1"/>
    </source>
</evidence>
<dbReference type="InterPro" id="IPR009080">
    <property type="entry name" value="tRNAsynth_Ia_anticodon-bd"/>
</dbReference>
<proteinExistence type="predicted"/>
<dbReference type="SUPFAM" id="SSF47323">
    <property type="entry name" value="Anticodon-binding domain of a subclass of class I aminoacyl-tRNA synthetases"/>
    <property type="match status" value="1"/>
</dbReference>
<evidence type="ECO:0000256" key="3">
    <source>
        <dbReference type="ARBA" id="ARBA00022723"/>
    </source>
</evidence>
<protein>
    <recommendedName>
        <fullName evidence="8">tRNA synthetases class I catalytic domain-containing protein</fullName>
    </recommendedName>
</protein>
<dbReference type="GO" id="GO:0005524">
    <property type="term" value="F:ATP binding"/>
    <property type="evidence" value="ECO:0007669"/>
    <property type="project" value="UniProtKB-KW"/>
</dbReference>
<dbReference type="InterPro" id="IPR014729">
    <property type="entry name" value="Rossmann-like_a/b/a_fold"/>
</dbReference>
<dbReference type="PANTHER" id="PTHR10890">
    <property type="entry name" value="CYSTEINYL-TRNA SYNTHETASE"/>
    <property type="match status" value="1"/>
</dbReference>
<feature type="region of interest" description="Disordered" evidence="7">
    <location>
        <begin position="433"/>
        <end position="454"/>
    </location>
</feature>
<dbReference type="AlphaFoldDB" id="A0A7S2Z947"/>
<keyword evidence="2" id="KW-0436">Ligase</keyword>
<keyword evidence="5" id="KW-0862">Zinc</keyword>
<dbReference type="InterPro" id="IPR032678">
    <property type="entry name" value="tRNA-synt_1_cat_dom"/>
</dbReference>
<name>A0A7S2Z947_9RHOD</name>
<comment type="cofactor">
    <cofactor evidence="1">
        <name>Zn(2+)</name>
        <dbReference type="ChEBI" id="CHEBI:29105"/>
    </cofactor>
</comment>
<accession>A0A7S2Z947</accession>
<dbReference type="Pfam" id="PF01406">
    <property type="entry name" value="tRNA-synt_1e"/>
    <property type="match status" value="1"/>
</dbReference>
<evidence type="ECO:0000256" key="5">
    <source>
        <dbReference type="ARBA" id="ARBA00022833"/>
    </source>
</evidence>
<evidence type="ECO:0000256" key="4">
    <source>
        <dbReference type="ARBA" id="ARBA00022741"/>
    </source>
</evidence>
<dbReference type="Gene3D" id="1.20.120.1910">
    <property type="entry name" value="Cysteine-tRNA ligase, C-terminal anti-codon recognition domain"/>
    <property type="match status" value="1"/>
</dbReference>
<sequence length="525" mass="58820">MKALGVRPPDVLTRVSEYVEDVKSFIDGVISKGYAYASNGSVYFDTQAFIKSAGKRYGKLEPGAVGNATLLAEGEGALSQDDEKRSPMDFVLWKSSKEGEPTWESQWGAGRPGWHIECSAMCSDILGSTVDINCGGVDLSFPHHENQLAQSEAYWDCSQWVNYFVHSGHLHIDGLKMSKSLKNFITISAAMSLYTARQIRFLFLLHLWSEPMDLTPILKADGGGLEGFVQMEQAIAAESSFAEFFFMVKALNREAASKAESAETFWTQAEKSLHRELLQTQVKVDAALRDSVDTPVAVKALLELVRSANRYTARNPEARVHLVLAIARYIGQILKVFGVGSSDDEFGFGSDGGEGRGVEEILTPHLDAFVQFRDEIRLLAKEKAEPKAFLSSCDNLRDVTMPKLGVVIGDSDASGTWKLYDQKELELMMERERQEKARKEEEKRKIQEEADRANRERDLKASILPSEFFRTGEYEGKFSTYDEAGIPLTDDQHTELTKSKRKNLAKIHTAHVKNHEKWKKRNASQ</sequence>
<feature type="domain" description="tRNA synthetases class I catalytic" evidence="8">
    <location>
        <begin position="1"/>
        <end position="215"/>
    </location>
</feature>
<gene>
    <name evidence="9" type="ORF">RMAR00112_LOCUS632</name>
</gene>
<keyword evidence="4" id="KW-0547">Nucleotide-binding</keyword>
<keyword evidence="3" id="KW-0479">Metal-binding</keyword>
<dbReference type="InterPro" id="IPR024909">
    <property type="entry name" value="Cys-tRNA/MSH_ligase"/>
</dbReference>
<evidence type="ECO:0000256" key="2">
    <source>
        <dbReference type="ARBA" id="ARBA00022598"/>
    </source>
</evidence>